<dbReference type="EMBL" id="PEVG01000029">
    <property type="protein sequence ID" value="PIU99433.1"/>
    <property type="molecule type" value="Genomic_DNA"/>
</dbReference>
<dbReference type="AlphaFoldDB" id="A0A2M7B8L8"/>
<dbReference type="Gene3D" id="3.30.2010.20">
    <property type="match status" value="1"/>
</dbReference>
<comment type="caution">
    <text evidence="1">The sequence shown here is derived from an EMBL/GenBank/DDBJ whole genome shotgun (WGS) entry which is preliminary data.</text>
</comment>
<reference evidence="2" key="1">
    <citation type="submission" date="2017-09" db="EMBL/GenBank/DDBJ databases">
        <title>Depth-based differentiation of microbial function through sediment-hosted aquifers and enrichment of novel symbionts in the deep terrestrial subsurface.</title>
        <authorList>
            <person name="Probst A.J."/>
            <person name="Ladd B."/>
            <person name="Jarett J.K."/>
            <person name="Geller-Mcgrath D.E."/>
            <person name="Sieber C.M.K."/>
            <person name="Emerson J.B."/>
            <person name="Anantharaman K."/>
            <person name="Thomas B.C."/>
            <person name="Malmstrom R."/>
            <person name="Stieglmeier M."/>
            <person name="Klingl A."/>
            <person name="Woyke T."/>
            <person name="Ryan C.M."/>
            <person name="Banfield J.F."/>
        </authorList>
    </citation>
    <scope>NUCLEOTIDE SEQUENCE [LARGE SCALE GENOMIC DNA]</scope>
</reference>
<evidence type="ECO:0008006" key="3">
    <source>
        <dbReference type="Google" id="ProtNLM"/>
    </source>
</evidence>
<dbReference type="InterPro" id="IPR038555">
    <property type="entry name" value="Zincin_1_sf"/>
</dbReference>
<dbReference type="InterPro" id="IPR010428">
    <property type="entry name" value="Zincin_1"/>
</dbReference>
<evidence type="ECO:0000313" key="1">
    <source>
        <dbReference type="EMBL" id="PIU99433.1"/>
    </source>
</evidence>
<proteinExistence type="predicted"/>
<accession>A0A2M7B8L8</accession>
<dbReference type="SUPFAM" id="SSF55486">
    <property type="entry name" value="Metalloproteases ('zincins'), catalytic domain"/>
    <property type="match status" value="1"/>
</dbReference>
<name>A0A2M7B8L8_9BACT</name>
<evidence type="ECO:0000313" key="2">
    <source>
        <dbReference type="Proteomes" id="UP000228561"/>
    </source>
</evidence>
<gene>
    <name evidence="1" type="ORF">COS58_02305</name>
</gene>
<dbReference type="CDD" id="cd12952">
    <property type="entry name" value="MMP_ACEL2062"/>
    <property type="match status" value="1"/>
</dbReference>
<dbReference type="Pfam" id="PF06262">
    <property type="entry name" value="Zincin_1"/>
    <property type="match status" value="1"/>
</dbReference>
<organism evidence="1 2">
    <name type="scientific">Candidatus Tagabacteria bacterium CG03_land_8_20_14_0_80_41_22</name>
    <dbReference type="NCBI Taxonomy" id="1975020"/>
    <lineage>
        <taxon>Bacteria</taxon>
        <taxon>Candidatus Tagaibacteriota</taxon>
    </lineage>
</organism>
<dbReference type="Proteomes" id="UP000228561">
    <property type="component" value="Unassembled WGS sequence"/>
</dbReference>
<protein>
    <recommendedName>
        <fullName evidence="3">Metallopeptidase family protein</fullName>
    </recommendedName>
</protein>
<sequence>MTNLEFEKLIIEAVEALPKSIRKKMKNVAITLEDDESSNGQLLGLYHGVPQTGRGVNYYGVLPDKITIYKTTIEKSVHDIEELKCMVRRVVWHEIGHHFGFSETAIGKLEKKWEKEKKV</sequence>